<proteinExistence type="predicted"/>
<keyword evidence="2" id="KW-1185">Reference proteome</keyword>
<evidence type="ECO:0000313" key="2">
    <source>
        <dbReference type="Proteomes" id="UP001239111"/>
    </source>
</evidence>
<dbReference type="Proteomes" id="UP001239111">
    <property type="component" value="Chromosome 3"/>
</dbReference>
<comment type="caution">
    <text evidence="1">The sequence shown here is derived from an EMBL/GenBank/DDBJ whole genome shotgun (WGS) entry which is preliminary data.</text>
</comment>
<sequence>MILSNLLVLYLPQLYALYQVFPDMPSVIDILGVNVGLVTNAVKLLFLWKNRNAYPIISYSHRIILVLKSPLALFVITQEAIVDWSKSLTSWERSVMKRQARLARVFTIVALTGILACVTSFSLMPLFGLSPRILNEVIDPGMDKGRFFPTQALYPFDAMASPIFEVMYIFNVLNCCICGICFVSPDSIFGTLILHIDAQFEILGAKMKKICDGIRGSIEDRQELFQSKLKQAVETHIRCIRYVHTL</sequence>
<evidence type="ECO:0000313" key="1">
    <source>
        <dbReference type="EMBL" id="KAJ8669690.1"/>
    </source>
</evidence>
<name>A0ACC2NJG2_9HYME</name>
<accession>A0ACC2NJG2</accession>
<reference evidence="1" key="1">
    <citation type="submission" date="2023-04" db="EMBL/GenBank/DDBJ databases">
        <title>A chromosome-level genome assembly of the parasitoid wasp Eretmocerus hayati.</title>
        <authorList>
            <person name="Zhong Y."/>
            <person name="Liu S."/>
            <person name="Liu Y."/>
        </authorList>
    </citation>
    <scope>NUCLEOTIDE SEQUENCE</scope>
    <source>
        <strain evidence="1">ZJU_SS_LIU_2023</strain>
    </source>
</reference>
<organism evidence="1 2">
    <name type="scientific">Eretmocerus hayati</name>
    <dbReference type="NCBI Taxonomy" id="131215"/>
    <lineage>
        <taxon>Eukaryota</taxon>
        <taxon>Metazoa</taxon>
        <taxon>Ecdysozoa</taxon>
        <taxon>Arthropoda</taxon>
        <taxon>Hexapoda</taxon>
        <taxon>Insecta</taxon>
        <taxon>Pterygota</taxon>
        <taxon>Neoptera</taxon>
        <taxon>Endopterygota</taxon>
        <taxon>Hymenoptera</taxon>
        <taxon>Apocrita</taxon>
        <taxon>Proctotrupomorpha</taxon>
        <taxon>Chalcidoidea</taxon>
        <taxon>Aphelinidae</taxon>
        <taxon>Aphelininae</taxon>
        <taxon>Eretmocerus</taxon>
    </lineage>
</organism>
<protein>
    <submittedName>
        <fullName evidence="1">Uncharacterized protein</fullName>
    </submittedName>
</protein>
<dbReference type="EMBL" id="CM056743">
    <property type="protein sequence ID" value="KAJ8669690.1"/>
    <property type="molecule type" value="Genomic_DNA"/>
</dbReference>
<gene>
    <name evidence="1" type="ORF">QAD02_000949</name>
</gene>